<feature type="domain" description="Polysaccharide biosynthesis protein CapD-like" evidence="3">
    <location>
        <begin position="286"/>
        <end position="574"/>
    </location>
</feature>
<proteinExistence type="inferred from homology"/>
<evidence type="ECO:0000259" key="3">
    <source>
        <dbReference type="Pfam" id="PF02719"/>
    </source>
</evidence>
<dbReference type="Pfam" id="PF13727">
    <property type="entry name" value="CoA_binding_3"/>
    <property type="match status" value="1"/>
</dbReference>
<dbReference type="PANTHER" id="PTHR43318:SF1">
    <property type="entry name" value="POLYSACCHARIDE BIOSYNTHESIS PROTEIN EPSC-RELATED"/>
    <property type="match status" value="1"/>
</dbReference>
<dbReference type="PANTHER" id="PTHR43318">
    <property type="entry name" value="UDP-N-ACETYLGLUCOSAMINE 4,6-DEHYDRATASE"/>
    <property type="match status" value="1"/>
</dbReference>
<feature type="transmembrane region" description="Helical" evidence="2">
    <location>
        <begin position="83"/>
        <end position="101"/>
    </location>
</feature>
<keyword evidence="2" id="KW-0472">Membrane</keyword>
<dbReference type="InterPro" id="IPR003869">
    <property type="entry name" value="Polysac_CapD-like"/>
</dbReference>
<evidence type="ECO:0000256" key="1">
    <source>
        <dbReference type="ARBA" id="ARBA00007430"/>
    </source>
</evidence>
<comment type="similarity">
    <text evidence="1">Belongs to the polysaccharide synthase family.</text>
</comment>
<reference evidence="4 5" key="1">
    <citation type="submission" date="2017-06" db="EMBL/GenBank/DDBJ databases">
        <authorList>
            <person name="Kim H.J."/>
            <person name="Triplett B.A."/>
        </authorList>
    </citation>
    <scope>NUCLEOTIDE SEQUENCE [LARGE SCALE GENOMIC DNA]</scope>
    <source>
        <strain evidence="4 5">DSM 29052</strain>
    </source>
</reference>
<dbReference type="CDD" id="cd05237">
    <property type="entry name" value="UDP_invert_4-6DH_SDR_e"/>
    <property type="match status" value="1"/>
</dbReference>
<dbReference type="AlphaFoldDB" id="A0A238VFX9"/>
<dbReference type="Proteomes" id="UP000198417">
    <property type="component" value="Unassembled WGS sequence"/>
</dbReference>
<name>A0A238VFX9_9RHOB</name>
<evidence type="ECO:0000256" key="2">
    <source>
        <dbReference type="SAM" id="Phobius"/>
    </source>
</evidence>
<evidence type="ECO:0000313" key="5">
    <source>
        <dbReference type="Proteomes" id="UP000198417"/>
    </source>
</evidence>
<keyword evidence="2" id="KW-0812">Transmembrane</keyword>
<feature type="transmembrane region" description="Helical" evidence="2">
    <location>
        <begin position="113"/>
        <end position="132"/>
    </location>
</feature>
<feature type="transmembrane region" description="Helical" evidence="2">
    <location>
        <begin position="20"/>
        <end position="39"/>
    </location>
</feature>
<dbReference type="SUPFAM" id="SSF53335">
    <property type="entry name" value="S-adenosyl-L-methionine-dependent methyltransferases"/>
    <property type="match status" value="1"/>
</dbReference>
<dbReference type="InterPro" id="IPR029063">
    <property type="entry name" value="SAM-dependent_MTases_sf"/>
</dbReference>
<organism evidence="4 5">
    <name type="scientific">Puniceibacterium sediminis</name>
    <dbReference type="NCBI Taxonomy" id="1608407"/>
    <lineage>
        <taxon>Bacteria</taxon>
        <taxon>Pseudomonadati</taxon>
        <taxon>Pseudomonadota</taxon>
        <taxon>Alphaproteobacteria</taxon>
        <taxon>Rhodobacterales</taxon>
        <taxon>Paracoccaceae</taxon>
        <taxon>Puniceibacterium</taxon>
    </lineage>
</organism>
<dbReference type="Pfam" id="PF02719">
    <property type="entry name" value="Polysacc_synt_2"/>
    <property type="match status" value="1"/>
</dbReference>
<keyword evidence="2" id="KW-1133">Transmembrane helix</keyword>
<dbReference type="EMBL" id="FZNN01000002">
    <property type="protein sequence ID" value="SNR33101.1"/>
    <property type="molecule type" value="Genomic_DNA"/>
</dbReference>
<dbReference type="InterPro" id="IPR036291">
    <property type="entry name" value="NAD(P)-bd_dom_sf"/>
</dbReference>
<sequence length="625" mass="67936">MILYRIATAFTTTQKKYLFLLIDAVMMILAMGGAMVLNAQIDVDLATLITAAPEFGGMLAATVALSLYIGLPQIRLNAYEMRCVAMSGVLSGSVALAGAMINGLVAPHIPTEVFFIFALLFLVLIAGWRVTLRHVVMKIYRLRQSRMRVLIYGAGQMGHQLVAALRTDRAIEPVAFVDDNPTLQSLRVAGLVVHSPANLKELIAKRRIDRVVLAMPSINQSRQARIAYSLREIGCEVHALPSFAEMVGEGDLRKRVLPVSLNDLLGRNRLESELPGVSDAYRGRRVLITGAGGSIGSELCQHLIACNPERIVLLDHSELALYNIDKELRELRTNIDIVPILASVTDDAKIRKVLASHNIDVVLHAAAYKHLPLVESNAIVGLHNNVIGTKIIADAARDAGVERFILVSSDKAVRPTNVMGASKRLAELVIQDLATRSSGTRFSMVRFGNVLGSSGSVVPLFEEQIARGGPVTLTHSAVTRYFMTISEAARLVLLAGSFARGGDVFVLDMGAPVPIARLARQMIEGAGYCVKDDETPDGDIEIQISGLRQGEKLHEELLISSDMLTTPHAKILRAQESFLSEIEMASALKDLSRAISRLDEEGAKAVIARWVERGIDMPQAEDVAL</sequence>
<accession>A0A238VFX9</accession>
<feature type="transmembrane region" description="Helical" evidence="2">
    <location>
        <begin position="45"/>
        <end position="71"/>
    </location>
</feature>
<gene>
    <name evidence="4" type="ORF">SAMN06265370_10291</name>
</gene>
<evidence type="ECO:0000313" key="4">
    <source>
        <dbReference type="EMBL" id="SNR33101.1"/>
    </source>
</evidence>
<dbReference type="Gene3D" id="3.40.50.720">
    <property type="entry name" value="NAD(P)-binding Rossmann-like Domain"/>
    <property type="match status" value="2"/>
</dbReference>
<protein>
    <submittedName>
        <fullName evidence="4">NDP-sugar epimerase, includes UDP-GlcNAc-inverting 4,6-dehydratase FlaA1 and capsular polysaccharide biosynthesis protein EpsC</fullName>
    </submittedName>
</protein>
<keyword evidence="5" id="KW-1185">Reference proteome</keyword>
<dbReference type="InterPro" id="IPR051203">
    <property type="entry name" value="Polysaccharide_Synthase-Rel"/>
</dbReference>
<dbReference type="SUPFAM" id="SSF51735">
    <property type="entry name" value="NAD(P)-binding Rossmann-fold domains"/>
    <property type="match status" value="1"/>
</dbReference>